<evidence type="ECO:0000256" key="2">
    <source>
        <dbReference type="ARBA" id="ARBA00022771"/>
    </source>
</evidence>
<dbReference type="SUPFAM" id="SSF57716">
    <property type="entry name" value="Glucocorticoid receptor-like (DNA-binding domain)"/>
    <property type="match status" value="1"/>
</dbReference>
<organism evidence="7 8">
    <name type="scientific">Oopsacas minuta</name>
    <dbReference type="NCBI Taxonomy" id="111878"/>
    <lineage>
        <taxon>Eukaryota</taxon>
        <taxon>Metazoa</taxon>
        <taxon>Porifera</taxon>
        <taxon>Hexactinellida</taxon>
        <taxon>Hexasterophora</taxon>
        <taxon>Lyssacinosida</taxon>
        <taxon>Leucopsacidae</taxon>
        <taxon>Oopsacas</taxon>
    </lineage>
</organism>
<reference evidence="7 8" key="1">
    <citation type="journal article" date="2023" name="BMC Biol.">
        <title>The compact genome of the sponge Oopsacas minuta (Hexactinellida) is lacking key metazoan core genes.</title>
        <authorList>
            <person name="Santini S."/>
            <person name="Schenkelaars Q."/>
            <person name="Jourda C."/>
            <person name="Duchesne M."/>
            <person name="Belahbib H."/>
            <person name="Rocher C."/>
            <person name="Selva M."/>
            <person name="Riesgo A."/>
            <person name="Vervoort M."/>
            <person name="Leys S.P."/>
            <person name="Kodjabachian L."/>
            <person name="Le Bivic A."/>
            <person name="Borchiellini C."/>
            <person name="Claverie J.M."/>
            <person name="Renard E."/>
        </authorList>
    </citation>
    <scope>NUCLEOTIDE SEQUENCE [LARGE SCALE GENOMIC DNA]</scope>
    <source>
        <strain evidence="7">SPO-2</strain>
    </source>
</reference>
<evidence type="ECO:0000313" key="8">
    <source>
        <dbReference type="Proteomes" id="UP001165289"/>
    </source>
</evidence>
<keyword evidence="8" id="KW-1185">Reference proteome</keyword>
<sequence length="296" mass="34266">MPENPPELKHTWIRALHREDIDRLKVVNVCIKHFREEYVEYFHKVPNGDGTFTSVPRDKLKLKEGAIPCVLPGCPSYYSSTSTSKRTRLSYESKEKEMLNQTIQLSLKSESEAKHQFIIRNLQDLKAKLNYIVLPDNWLVWHTDNSSTRFILPRLIEKTISVDLYLEINSFLSVSAWFYGQSIPTSLNSINDIRQIESLLHQISSKIVSDNHHTKSHSFHIPPAKQHIEKVINLASIEDSENYSSSVIAKLQFILCQLDNIFIPKNRRRYNIITQVMSIKTPLISPACYVYLQGLE</sequence>
<protein>
    <recommendedName>
        <fullName evidence="6">THAP-type domain-containing protein</fullName>
    </recommendedName>
</protein>
<dbReference type="InterPro" id="IPR006612">
    <property type="entry name" value="THAP_Znf"/>
</dbReference>
<dbReference type="EMBL" id="JAKMXF010000326">
    <property type="protein sequence ID" value="KAI6648726.1"/>
    <property type="molecule type" value="Genomic_DNA"/>
</dbReference>
<evidence type="ECO:0000256" key="1">
    <source>
        <dbReference type="ARBA" id="ARBA00022723"/>
    </source>
</evidence>
<evidence type="ECO:0000259" key="6">
    <source>
        <dbReference type="PROSITE" id="PS50950"/>
    </source>
</evidence>
<evidence type="ECO:0000256" key="4">
    <source>
        <dbReference type="ARBA" id="ARBA00023125"/>
    </source>
</evidence>
<dbReference type="Proteomes" id="UP001165289">
    <property type="component" value="Unassembled WGS sequence"/>
</dbReference>
<gene>
    <name evidence="7" type="ORF">LOD99_7113</name>
</gene>
<proteinExistence type="predicted"/>
<evidence type="ECO:0000256" key="5">
    <source>
        <dbReference type="PROSITE-ProRule" id="PRU00309"/>
    </source>
</evidence>
<dbReference type="PROSITE" id="PS50950">
    <property type="entry name" value="ZF_THAP"/>
    <property type="match status" value="1"/>
</dbReference>
<keyword evidence="4 5" id="KW-0238">DNA-binding</keyword>
<evidence type="ECO:0000256" key="3">
    <source>
        <dbReference type="ARBA" id="ARBA00022833"/>
    </source>
</evidence>
<keyword evidence="2 5" id="KW-0863">Zinc-finger</keyword>
<dbReference type="GO" id="GO:0003677">
    <property type="term" value="F:DNA binding"/>
    <property type="evidence" value="ECO:0007669"/>
    <property type="project" value="UniProtKB-UniRule"/>
</dbReference>
<name>A0AAV7JIX2_9METZ</name>
<evidence type="ECO:0000313" key="7">
    <source>
        <dbReference type="EMBL" id="KAI6648726.1"/>
    </source>
</evidence>
<dbReference type="GO" id="GO:0008270">
    <property type="term" value="F:zinc ion binding"/>
    <property type="evidence" value="ECO:0007669"/>
    <property type="project" value="UniProtKB-KW"/>
</dbReference>
<dbReference type="Pfam" id="PF05485">
    <property type="entry name" value="THAP"/>
    <property type="match status" value="1"/>
</dbReference>
<keyword evidence="3" id="KW-0862">Zinc</keyword>
<accession>A0AAV7JIX2</accession>
<keyword evidence="1" id="KW-0479">Metal-binding</keyword>
<dbReference type="AlphaFoldDB" id="A0AAV7JIX2"/>
<feature type="domain" description="THAP-type" evidence="6">
    <location>
        <begin position="1"/>
        <end position="71"/>
    </location>
</feature>
<comment type="caution">
    <text evidence="7">The sequence shown here is derived from an EMBL/GenBank/DDBJ whole genome shotgun (WGS) entry which is preliminary data.</text>
</comment>